<dbReference type="EMBL" id="MIKG01000010">
    <property type="protein sequence ID" value="RAO69831.1"/>
    <property type="molecule type" value="Genomic_DNA"/>
</dbReference>
<name>A0A364L277_TALAM</name>
<keyword evidence="3" id="KW-0472">Membrane</keyword>
<dbReference type="PANTHER" id="PTHR11567">
    <property type="entry name" value="ACID PHOSPHATASE-RELATED"/>
    <property type="match status" value="1"/>
</dbReference>
<sequence length="696" mass="76384">MIFSAHFYFDAIASRQIPGVTPHLTPQTLPYYKKTLDLLRKRLFDQDLNARTSYTTLSIFNILACHAEGVVSFSDNPKLLAEILKSDISISLHSGLALTFFKDQEYILPHPDLASFLRSRDLAGTDPRPLFNMDAELSKVWKRMSEFCSVINLAADSAQDAGVTVWAVFGFNVHGDSTPGVLSEPKTLTPFGAQNLYNVGSNFRARYIIGGSVKAQNTWVQDLNQHKLDPEQVRIYSTSEQYNEASALAFMQGLYPPTGDADQNYTYLDDTYILSNGTIVGSPLNDYQYPRIYASSLADPGSILVAGQADCDKHQVLEQEYQASSEFQRIDSENAQFYSDMYNLALEGVLNEASVGYARAADVYEYLQYNYLHNESLMTELSSQDLQRARVLANQYTYATNGNVTVSGNDDSDRVRAIAGRTLSRLILQSLLMNIETEGAGSKMTLVFGGVEPIVAFAGLSQLASTMNSQFYGMPVLGSSMILELFSMSPTSSDVYPNTSDLYVRLLFRNSSSSHEGFTQYPLFGYSPSQIDLPFNEFAAALGEFMLPSTKAWCDVCDSSPMFCLGAANLGKKQSKNHLSLAGAGAIGAAVTLAVVLATMGIAWLCGMGLYRRRKSPGLGGFKGDKKMASDQDVSFADTPNGAFQKIAPGGGAKVKSHERTGSWEMRNKDRVSPLDDEEDDDISGITEPVKCHQIV</sequence>
<feature type="transmembrane region" description="Helical" evidence="3">
    <location>
        <begin position="581"/>
        <end position="606"/>
    </location>
</feature>
<dbReference type="InterPro" id="IPR050645">
    <property type="entry name" value="Histidine_acid_phosphatase"/>
</dbReference>
<dbReference type="Gene3D" id="3.40.50.1240">
    <property type="entry name" value="Phosphoglycerate mutase-like"/>
    <property type="match status" value="1"/>
</dbReference>
<dbReference type="PANTHER" id="PTHR11567:SF127">
    <property type="entry name" value="HISTIDINE ACID PHOSPHATASE"/>
    <property type="match status" value="1"/>
</dbReference>
<feature type="region of interest" description="Disordered" evidence="2">
    <location>
        <begin position="647"/>
        <end position="688"/>
    </location>
</feature>
<evidence type="ECO:0000256" key="3">
    <source>
        <dbReference type="SAM" id="Phobius"/>
    </source>
</evidence>
<feature type="compositionally biased region" description="Basic and acidic residues" evidence="2">
    <location>
        <begin position="656"/>
        <end position="674"/>
    </location>
</feature>
<dbReference type="RefSeq" id="XP_040734347.1">
    <property type="nucleotide sequence ID" value="XM_040878363.1"/>
</dbReference>
<dbReference type="SUPFAM" id="SSF53254">
    <property type="entry name" value="Phosphoglycerate mutase-like"/>
    <property type="match status" value="1"/>
</dbReference>
<organism evidence="4 5">
    <name type="scientific">Talaromyces amestolkiae</name>
    <dbReference type="NCBI Taxonomy" id="1196081"/>
    <lineage>
        <taxon>Eukaryota</taxon>
        <taxon>Fungi</taxon>
        <taxon>Dikarya</taxon>
        <taxon>Ascomycota</taxon>
        <taxon>Pezizomycotina</taxon>
        <taxon>Eurotiomycetes</taxon>
        <taxon>Eurotiomycetidae</taxon>
        <taxon>Eurotiales</taxon>
        <taxon>Trichocomaceae</taxon>
        <taxon>Talaromyces</taxon>
        <taxon>Talaromyces sect. Talaromyces</taxon>
    </lineage>
</organism>
<evidence type="ECO:0000256" key="2">
    <source>
        <dbReference type="SAM" id="MobiDB-lite"/>
    </source>
</evidence>
<keyword evidence="3" id="KW-0812">Transmembrane</keyword>
<evidence type="ECO:0000256" key="1">
    <source>
        <dbReference type="ARBA" id="ARBA00005375"/>
    </source>
</evidence>
<keyword evidence="3" id="KW-1133">Transmembrane helix</keyword>
<evidence type="ECO:0000313" key="5">
    <source>
        <dbReference type="Proteomes" id="UP000249363"/>
    </source>
</evidence>
<accession>A0A364L277</accession>
<dbReference type="OrthoDB" id="258392at2759"/>
<dbReference type="AlphaFoldDB" id="A0A364L277"/>
<dbReference type="CDD" id="cd07061">
    <property type="entry name" value="HP_HAP_like"/>
    <property type="match status" value="1"/>
</dbReference>
<comment type="caution">
    <text evidence="4">The sequence shown here is derived from an EMBL/GenBank/DDBJ whole genome shotgun (WGS) entry which is preliminary data.</text>
</comment>
<dbReference type="GeneID" id="63795059"/>
<dbReference type="Proteomes" id="UP000249363">
    <property type="component" value="Unassembled WGS sequence"/>
</dbReference>
<evidence type="ECO:0000313" key="4">
    <source>
        <dbReference type="EMBL" id="RAO69831.1"/>
    </source>
</evidence>
<protein>
    <submittedName>
        <fullName evidence="4">Uncharacterized protein</fullName>
    </submittedName>
</protein>
<gene>
    <name evidence="4" type="ORF">BHQ10_005843</name>
</gene>
<dbReference type="GO" id="GO:0016791">
    <property type="term" value="F:phosphatase activity"/>
    <property type="evidence" value="ECO:0007669"/>
    <property type="project" value="TreeGrafter"/>
</dbReference>
<comment type="similarity">
    <text evidence="1">Belongs to the histidine acid phosphatase family.</text>
</comment>
<dbReference type="STRING" id="1196081.A0A364L277"/>
<dbReference type="Pfam" id="PF00328">
    <property type="entry name" value="His_Phos_2"/>
    <property type="match status" value="1"/>
</dbReference>
<reference evidence="4 5" key="1">
    <citation type="journal article" date="2017" name="Biotechnol. Biofuels">
        <title>Differential beta-glucosidase expression as a function of carbon source availability in Talaromyces amestolkiae: a genomic and proteomic approach.</title>
        <authorList>
            <person name="de Eugenio L.I."/>
            <person name="Mendez-Liter J.A."/>
            <person name="Nieto-Dominguez M."/>
            <person name="Alonso L."/>
            <person name="Gil-Munoz J."/>
            <person name="Barriuso J."/>
            <person name="Prieto A."/>
            <person name="Martinez M.J."/>
        </authorList>
    </citation>
    <scope>NUCLEOTIDE SEQUENCE [LARGE SCALE GENOMIC DNA]</scope>
    <source>
        <strain evidence="4 5">CIB</strain>
    </source>
</reference>
<proteinExistence type="inferred from homology"/>
<keyword evidence="5" id="KW-1185">Reference proteome</keyword>
<dbReference type="InterPro" id="IPR000560">
    <property type="entry name" value="His_Pase_clade-2"/>
</dbReference>
<dbReference type="InterPro" id="IPR029033">
    <property type="entry name" value="His_PPase_superfam"/>
</dbReference>